<dbReference type="Proteomes" id="UP000249390">
    <property type="component" value="Unassembled WGS sequence"/>
</dbReference>
<dbReference type="InterPro" id="IPR016024">
    <property type="entry name" value="ARM-type_fold"/>
</dbReference>
<accession>A0A328DQR8</accession>
<dbReference type="GO" id="GO:0005634">
    <property type="term" value="C:nucleus"/>
    <property type="evidence" value="ECO:0007669"/>
    <property type="project" value="InterPro"/>
</dbReference>
<proteinExistence type="predicted"/>
<dbReference type="PANTHER" id="PTHR16199:SF4">
    <property type="entry name" value="CONDENSIN-2 COMPLEX SUBUNIT G2"/>
    <property type="match status" value="1"/>
</dbReference>
<dbReference type="InterPro" id="IPR011989">
    <property type="entry name" value="ARM-like"/>
</dbReference>
<gene>
    <name evidence="2" type="ORF">DM860_004958</name>
</gene>
<keyword evidence="3" id="KW-1185">Reference proteome</keyword>
<dbReference type="SUPFAM" id="SSF48371">
    <property type="entry name" value="ARM repeat"/>
    <property type="match status" value="1"/>
</dbReference>
<protein>
    <submittedName>
        <fullName evidence="2">Uncharacterized protein</fullName>
    </submittedName>
</protein>
<dbReference type="EMBL" id="NQVE01000122">
    <property type="protein sequence ID" value="RAL46679.1"/>
    <property type="molecule type" value="Genomic_DNA"/>
</dbReference>
<dbReference type="GO" id="GO:0000796">
    <property type="term" value="C:condensin complex"/>
    <property type="evidence" value="ECO:0007669"/>
    <property type="project" value="TreeGrafter"/>
</dbReference>
<reference evidence="2 3" key="1">
    <citation type="submission" date="2018-06" db="EMBL/GenBank/DDBJ databases">
        <title>The Genome of Cuscuta australis (Dodder) Provides Insight into the Evolution of Plant Parasitism.</title>
        <authorList>
            <person name="Liu H."/>
        </authorList>
    </citation>
    <scope>NUCLEOTIDE SEQUENCE [LARGE SCALE GENOMIC DNA]</scope>
    <source>
        <strain evidence="3">cv. Yunnan</strain>
        <tissue evidence="2">Vines</tissue>
    </source>
</reference>
<name>A0A328DQR8_9ASTE</name>
<dbReference type="InterPro" id="IPR024741">
    <property type="entry name" value="Condensin2_G2"/>
</dbReference>
<evidence type="ECO:0000313" key="3">
    <source>
        <dbReference type="Proteomes" id="UP000249390"/>
    </source>
</evidence>
<dbReference type="Gene3D" id="1.25.10.10">
    <property type="entry name" value="Leucine-rich Repeat Variant"/>
    <property type="match status" value="1"/>
</dbReference>
<evidence type="ECO:0000256" key="1">
    <source>
        <dbReference type="SAM" id="MobiDB-lite"/>
    </source>
</evidence>
<sequence>MEKRLRSSLHTSAVEFLSSASKLGFTNASKLHLKTLIHGLKASSEVAGSLPSALRDSISQAIEKFKNLNDLNPDASGENPPNTPPAKRVRRSGRNLKNDADESSTKKESNGKIEDRRKSVVESLQLFAYILLQSISHPKGIFRASDLLPAARELHDNLVLFESDSGLLSEIACVCEEWWKSDLIGKESLITRSLPLLLSRALTSTKKVHVHRLYAMREAFNLFDFDDESIVDLKHLMMRCVISPLFLKMEDGRKFIAFMFGLSGQLVKEALEMIRSQVPFGRKSALEAFGEITFRAWKAAEGEARVEIEDRFLQMMIDSAIHASSAAFSASIRRILGGFISQRTTDGVEGVLFRLAEPIIFRSLQVANSNVRQNALHLLLDLFPLEDPDATMEGKDSLLEKQFFLMDILVMDECPDVRVVAVEGCCRILHMFWEVIPSLTITKTLTKVFDQMVHDACTDVRNSAVGGIIYLLGKPHSHEVLKVLLPRLGHLILDSALSVRSAIVDLLLCLSDIRNFYFHKVVCTDALLSALASDQSLVAQKITKLLLPSYFPPNVTPEEACKRCVTLIKRSPSAGSRFCEFVVSAGATLHSLMELLKGLIRLVVSPKNLEKDQINGIVVGISHLYNHLVKEASFKNILKKELSGRTLKIMFAAATTTHAKSSICSIISTIPPEAVDGLYEECLALITNCIGLSGNVERKAEVRYAHRMMLSCGWFDEMLGSLSTILQEIAHYINDSPGLEASSTRQRKTKSSTRTTLKCKHPNLKKALNKDKFSFTEAYEIAEGIAWQVNDLLLDEGTRKALLGSRILETALLGLKAISEFSIQQPERCGHMNVYPLTAYTALILHLSAQNIGINANKHSLKMNGIESSSNTERTQLDLTMDHLLDCTNKLFKEKRQVMFFLGNVKILTAVLKFIVDGTTMKLHHSLPEACLKFTLEYVQFINFYLRKYSTDELQLTEEGLKETLLCLKSSFTYAAKLLNLVLKDFFDASTPQPVAYHLANELLSLTVSIEKHVGHSLATRLLSAARPWVPDLILAFGSFHLMNQTAEDSASVFPSWLSILAKIELFELQESSSEEQTETFCKKLGFFAFKSLVGAMVQRLSANNDVLDAFGTTILNILLVHLESRGFGVLLGLLHFVRVKLVKNDEQKWNDLKMMSVTIQQIYCQLELLAENSSYGESEFQELQSAKALIEPVLYHSQDSQRSPFEE</sequence>
<dbReference type="PANTHER" id="PTHR16199">
    <property type="entry name" value="CONDENSIN-2 COMPLEX SUBUNIT G2"/>
    <property type="match status" value="1"/>
</dbReference>
<evidence type="ECO:0000313" key="2">
    <source>
        <dbReference type="EMBL" id="RAL46679.1"/>
    </source>
</evidence>
<dbReference type="GO" id="GO:0000070">
    <property type="term" value="P:mitotic sister chromatid segregation"/>
    <property type="evidence" value="ECO:0007669"/>
    <property type="project" value="TreeGrafter"/>
</dbReference>
<dbReference type="AlphaFoldDB" id="A0A328DQR8"/>
<comment type="caution">
    <text evidence="2">The sequence shown here is derived from an EMBL/GenBank/DDBJ whole genome shotgun (WGS) entry which is preliminary data.</text>
</comment>
<organism evidence="2 3">
    <name type="scientific">Cuscuta australis</name>
    <dbReference type="NCBI Taxonomy" id="267555"/>
    <lineage>
        <taxon>Eukaryota</taxon>
        <taxon>Viridiplantae</taxon>
        <taxon>Streptophyta</taxon>
        <taxon>Embryophyta</taxon>
        <taxon>Tracheophyta</taxon>
        <taxon>Spermatophyta</taxon>
        <taxon>Magnoliopsida</taxon>
        <taxon>eudicotyledons</taxon>
        <taxon>Gunneridae</taxon>
        <taxon>Pentapetalae</taxon>
        <taxon>asterids</taxon>
        <taxon>lamiids</taxon>
        <taxon>Solanales</taxon>
        <taxon>Convolvulaceae</taxon>
        <taxon>Cuscuteae</taxon>
        <taxon>Cuscuta</taxon>
        <taxon>Cuscuta subgen. Grammica</taxon>
        <taxon>Cuscuta sect. Cleistogrammica</taxon>
    </lineage>
</organism>
<dbReference type="Pfam" id="PF12422">
    <property type="entry name" value="Condensin2nSMC"/>
    <property type="match status" value="1"/>
</dbReference>
<feature type="compositionally biased region" description="Basic and acidic residues" evidence="1">
    <location>
        <begin position="96"/>
        <end position="114"/>
    </location>
</feature>
<feature type="region of interest" description="Disordered" evidence="1">
    <location>
        <begin position="69"/>
        <end position="114"/>
    </location>
</feature>